<evidence type="ECO:0000313" key="1">
    <source>
        <dbReference type="EMBL" id="RFU87455.1"/>
    </source>
</evidence>
<sequence>PAEQAAGASAPDAMEPGAAAAAGLQSAVGNGLAPATDLQLNPLANTAVDPLNNAVGTQIADFKPLSTELVTGPLARGAALSDLPVAGQVTGLLPG</sequence>
<dbReference type="Proteomes" id="UP000263094">
    <property type="component" value="Unassembled WGS sequence"/>
</dbReference>
<keyword evidence="2" id="KW-1185">Reference proteome</keyword>
<accession>A0A372MAC1</accession>
<comment type="caution">
    <text evidence="1">The sequence shown here is derived from an EMBL/GenBank/DDBJ whole genome shotgun (WGS) entry which is preliminary data.</text>
</comment>
<dbReference type="RefSeq" id="WP_128555017.1">
    <property type="nucleotide sequence ID" value="NZ_QUAK01000030.1"/>
</dbReference>
<reference evidence="1 2" key="1">
    <citation type="submission" date="2018-08" db="EMBL/GenBank/DDBJ databases">
        <title>Isolation, diversity and antifungal activity of Actinobacteria from wheat.</title>
        <authorList>
            <person name="Han C."/>
        </authorList>
    </citation>
    <scope>NUCLEOTIDE SEQUENCE [LARGE SCALE GENOMIC DNA]</scope>
    <source>
        <strain evidence="1 2">NEAU-YY421</strain>
    </source>
</reference>
<organism evidence="1 2">
    <name type="scientific">Streptomyces triticagri</name>
    <dbReference type="NCBI Taxonomy" id="2293568"/>
    <lineage>
        <taxon>Bacteria</taxon>
        <taxon>Bacillati</taxon>
        <taxon>Actinomycetota</taxon>
        <taxon>Actinomycetes</taxon>
        <taxon>Kitasatosporales</taxon>
        <taxon>Streptomycetaceae</taxon>
        <taxon>Streptomyces</taxon>
    </lineage>
</organism>
<feature type="non-terminal residue" evidence="1">
    <location>
        <position position="1"/>
    </location>
</feature>
<evidence type="ECO:0000313" key="2">
    <source>
        <dbReference type="Proteomes" id="UP000263094"/>
    </source>
</evidence>
<dbReference type="AlphaFoldDB" id="A0A372MAC1"/>
<proteinExistence type="predicted"/>
<dbReference type="EMBL" id="QUAK01000030">
    <property type="protein sequence ID" value="RFU87455.1"/>
    <property type="molecule type" value="Genomic_DNA"/>
</dbReference>
<dbReference type="OrthoDB" id="3872455at2"/>
<name>A0A372MAC1_9ACTN</name>
<gene>
    <name evidence="1" type="ORF">DY218_06870</name>
</gene>
<protein>
    <submittedName>
        <fullName evidence="1">Uncharacterized protein</fullName>
    </submittedName>
</protein>